<evidence type="ECO:0000313" key="1">
    <source>
        <dbReference type="EMBL" id="CZT20612.1"/>
    </source>
</evidence>
<sequence>MVQYRSHPSSLATLRSSRSDYWKVWSPAHFEDDRIPSKELKLQIDARSGGGRQYTSGTSRSRLRILAYRAQRRLRCYDGDPKNLLRIFCRQRGLPIALQKAHKLELIKALETADELATFDRFLDLPAELRLLVYGFHFDDFEMRANCTDKILSHRELTYPATPAIAQVCSLIRRESLPCFYQTTSFVFIALTRPKKLNVPPKPRASAGVRFLKTLPAETIAMIRHITFRGYFSSAIHGTVGEKTEMTIDMGIGKINPKVVAYQRPKKGHGRVRPGKAKIERKLERRAHRFVRSMTGRPNDQRLLKSDFKAISTLYKQYGGKVYRKS</sequence>
<dbReference type="PANTHER" id="PTHR42085:SF2">
    <property type="entry name" value="F-BOX DOMAIN-CONTAINING PROTEIN"/>
    <property type="match status" value="1"/>
</dbReference>
<dbReference type="OrthoDB" id="3630041at2759"/>
<organism evidence="1 2">
    <name type="scientific">Ramularia collo-cygni</name>
    <dbReference type="NCBI Taxonomy" id="112498"/>
    <lineage>
        <taxon>Eukaryota</taxon>
        <taxon>Fungi</taxon>
        <taxon>Dikarya</taxon>
        <taxon>Ascomycota</taxon>
        <taxon>Pezizomycotina</taxon>
        <taxon>Dothideomycetes</taxon>
        <taxon>Dothideomycetidae</taxon>
        <taxon>Mycosphaerellales</taxon>
        <taxon>Mycosphaerellaceae</taxon>
        <taxon>Ramularia</taxon>
    </lineage>
</organism>
<dbReference type="Proteomes" id="UP000225277">
    <property type="component" value="Unassembled WGS sequence"/>
</dbReference>
<keyword evidence="2" id="KW-1185">Reference proteome</keyword>
<dbReference type="EMBL" id="FJUY01000009">
    <property type="protein sequence ID" value="CZT20612.1"/>
    <property type="molecule type" value="Genomic_DNA"/>
</dbReference>
<proteinExistence type="predicted"/>
<dbReference type="RefSeq" id="XP_023627501.1">
    <property type="nucleotide sequence ID" value="XM_023771733.1"/>
</dbReference>
<evidence type="ECO:0000313" key="2">
    <source>
        <dbReference type="Proteomes" id="UP000225277"/>
    </source>
</evidence>
<gene>
    <name evidence="1" type="ORF">RCC_06470</name>
</gene>
<reference evidence="1 2" key="1">
    <citation type="submission" date="2016-03" db="EMBL/GenBank/DDBJ databases">
        <authorList>
            <person name="Ploux O."/>
        </authorList>
    </citation>
    <scope>NUCLEOTIDE SEQUENCE [LARGE SCALE GENOMIC DNA]</scope>
    <source>
        <strain evidence="1 2">URUG2</strain>
    </source>
</reference>
<name>A0A2D3UT43_9PEZI</name>
<dbReference type="GeneID" id="35601607"/>
<dbReference type="AlphaFoldDB" id="A0A2D3UT43"/>
<protein>
    <submittedName>
        <fullName evidence="1">Uncharacterized protein</fullName>
    </submittedName>
</protein>
<accession>A0A2D3UT43</accession>
<dbReference type="PANTHER" id="PTHR42085">
    <property type="entry name" value="F-BOX DOMAIN-CONTAINING PROTEIN"/>
    <property type="match status" value="1"/>
</dbReference>
<dbReference type="InterPro" id="IPR038883">
    <property type="entry name" value="AN11006-like"/>
</dbReference>